<evidence type="ECO:0008006" key="3">
    <source>
        <dbReference type="Google" id="ProtNLM"/>
    </source>
</evidence>
<evidence type="ECO:0000313" key="1">
    <source>
        <dbReference type="EMBL" id="GGG20551.1"/>
    </source>
</evidence>
<reference evidence="1 2" key="1">
    <citation type="journal article" date="2014" name="Int. J. Syst. Evol. Microbiol.">
        <title>Complete genome sequence of Corynebacterium casei LMG S-19264T (=DSM 44701T), isolated from a smear-ripened cheese.</title>
        <authorList>
            <consortium name="US DOE Joint Genome Institute (JGI-PGF)"/>
            <person name="Walter F."/>
            <person name="Albersmeier A."/>
            <person name="Kalinowski J."/>
            <person name="Ruckert C."/>
        </authorList>
    </citation>
    <scope>NUCLEOTIDE SEQUENCE [LARGE SCALE GENOMIC DNA]</scope>
    <source>
        <strain evidence="1 2">CGMCC 1.16330</strain>
    </source>
</reference>
<gene>
    <name evidence="1" type="ORF">GCM10010964_05950</name>
</gene>
<protein>
    <recommendedName>
        <fullName evidence="3">DUF29 domain-containing protein</fullName>
    </recommendedName>
</protein>
<dbReference type="Gene3D" id="1.20.1220.20">
    <property type="entry name" value="Uncharcterised protein PF01724"/>
    <property type="match status" value="1"/>
</dbReference>
<organism evidence="1 2">
    <name type="scientific">Caldovatus sediminis</name>
    <dbReference type="NCBI Taxonomy" id="2041189"/>
    <lineage>
        <taxon>Bacteria</taxon>
        <taxon>Pseudomonadati</taxon>
        <taxon>Pseudomonadota</taxon>
        <taxon>Alphaproteobacteria</taxon>
        <taxon>Acetobacterales</taxon>
        <taxon>Roseomonadaceae</taxon>
        <taxon>Caldovatus</taxon>
    </lineage>
</organism>
<comment type="caution">
    <text evidence="1">The sequence shown here is derived from an EMBL/GenBank/DDBJ whole genome shotgun (WGS) entry which is preliminary data.</text>
</comment>
<dbReference type="RefSeq" id="WP_188898337.1">
    <property type="nucleotide sequence ID" value="NZ_BMKS01000002.1"/>
</dbReference>
<dbReference type="InterPro" id="IPR002636">
    <property type="entry name" value="DUF29"/>
</dbReference>
<dbReference type="Proteomes" id="UP000597507">
    <property type="component" value="Unassembled WGS sequence"/>
</dbReference>
<proteinExistence type="predicted"/>
<dbReference type="Pfam" id="PF01724">
    <property type="entry name" value="DUF29"/>
    <property type="match status" value="1"/>
</dbReference>
<accession>A0A8J2Z8X0</accession>
<keyword evidence="2" id="KW-1185">Reference proteome</keyword>
<dbReference type="PANTHER" id="PTHR34235">
    <property type="entry name" value="SLR1203 PROTEIN-RELATED"/>
    <property type="match status" value="1"/>
</dbReference>
<dbReference type="EMBL" id="BMKS01000002">
    <property type="protein sequence ID" value="GGG20551.1"/>
    <property type="molecule type" value="Genomic_DNA"/>
</dbReference>
<evidence type="ECO:0000313" key="2">
    <source>
        <dbReference type="Proteomes" id="UP000597507"/>
    </source>
</evidence>
<dbReference type="AlphaFoldDB" id="A0A8J2Z8X0"/>
<sequence>MPDDLYHRDILAWSRAQADRLRRVAAGERVNDVDWEHVIEEIEEVGNSELNSVRSHLRNALLHAFKVLAWPDDQAVNHWSGEIATFLGNARDRFQPGMAQHIDTAAIYARALKEVRRLPMSGRAPLPLPETIDLSIEDLANEDFGAADLLDRIRAAIPSVPGV</sequence>
<name>A0A8J2Z8X0_9PROT</name>